<evidence type="ECO:0000313" key="2">
    <source>
        <dbReference type="Proteomes" id="UP000244906"/>
    </source>
</evidence>
<keyword evidence="2" id="KW-1185">Reference proteome</keyword>
<gene>
    <name evidence="1" type="ORF">DC094_10785</name>
</gene>
<sequence length="62" mass="6882">MQLITQGPAISGRQFSQGNVFLKRYIGVDADDVQYVYIPCGAETIPSVSLNEVLPNEKVTYF</sequence>
<dbReference type="Proteomes" id="UP000244906">
    <property type="component" value="Unassembled WGS sequence"/>
</dbReference>
<dbReference type="EMBL" id="QDDL01000003">
    <property type="protein sequence ID" value="PVZ69774.1"/>
    <property type="molecule type" value="Genomic_DNA"/>
</dbReference>
<organism evidence="1 2">
    <name type="scientific">Pelagibaculum spongiae</name>
    <dbReference type="NCBI Taxonomy" id="2080658"/>
    <lineage>
        <taxon>Bacteria</taxon>
        <taxon>Pseudomonadati</taxon>
        <taxon>Pseudomonadota</taxon>
        <taxon>Gammaproteobacteria</taxon>
        <taxon>Oceanospirillales</taxon>
        <taxon>Pelagibaculum</taxon>
    </lineage>
</organism>
<comment type="caution">
    <text evidence="1">The sequence shown here is derived from an EMBL/GenBank/DDBJ whole genome shotgun (WGS) entry which is preliminary data.</text>
</comment>
<dbReference type="RefSeq" id="WP_116687105.1">
    <property type="nucleotide sequence ID" value="NZ_CAWNYD010000003.1"/>
</dbReference>
<protein>
    <submittedName>
        <fullName evidence="1">Uncharacterized protein</fullName>
    </submittedName>
</protein>
<name>A0A2V1GWS3_9GAMM</name>
<proteinExistence type="predicted"/>
<accession>A0A2V1GWS3</accession>
<reference evidence="1 2" key="1">
    <citation type="submission" date="2018-04" db="EMBL/GenBank/DDBJ databases">
        <title>Thalassorhabdus spongiae gen. nov., sp. nov., isolated from a marine sponge in South-West Iceland.</title>
        <authorList>
            <person name="Knobloch S."/>
            <person name="Daussin A."/>
            <person name="Johannsson R."/>
            <person name="Marteinsson V.T."/>
        </authorList>
    </citation>
    <scope>NUCLEOTIDE SEQUENCE [LARGE SCALE GENOMIC DNA]</scope>
    <source>
        <strain evidence="1 2">Hp12</strain>
    </source>
</reference>
<evidence type="ECO:0000313" key="1">
    <source>
        <dbReference type="EMBL" id="PVZ69774.1"/>
    </source>
</evidence>
<dbReference type="AlphaFoldDB" id="A0A2V1GWS3"/>